<dbReference type="EMBL" id="CAJJDN010000064">
    <property type="protein sequence ID" value="CAD8095250.1"/>
    <property type="molecule type" value="Genomic_DNA"/>
</dbReference>
<dbReference type="Proteomes" id="UP000692954">
    <property type="component" value="Unassembled WGS sequence"/>
</dbReference>
<comment type="caution">
    <text evidence="3">The sequence shown here is derived from an EMBL/GenBank/DDBJ whole genome shotgun (WGS) entry which is preliminary data.</text>
</comment>
<proteinExistence type="predicted"/>
<keyword evidence="1" id="KW-0547">Nucleotide-binding</keyword>
<protein>
    <submittedName>
        <fullName evidence="3">Uncharacterized protein</fullName>
    </submittedName>
</protein>
<dbReference type="PROSITE" id="PS51419">
    <property type="entry name" value="RAB"/>
    <property type="match status" value="1"/>
</dbReference>
<evidence type="ECO:0000256" key="1">
    <source>
        <dbReference type="ARBA" id="ARBA00022741"/>
    </source>
</evidence>
<dbReference type="Pfam" id="PF00071">
    <property type="entry name" value="Ras"/>
    <property type="match status" value="1"/>
</dbReference>
<sequence length="229" mass="26083">MLVSKGLNQYQIILIKKFSDLKMSFNKNQEEIKEQVIKIITLGPSGAGKTSLLTRLTRDNFSENYIATIGVDFAIKRLFINNQPVKLQIWDTAGQERFRAAISKSYYKGAHGIFLAFDITNEMSFSDIQIWYEKTLDEIKNMNQDIQFLLIGCKCDLESQRKISYDVAFSFALSLGMHYIETSAKMSTNCLEAADYLGKLCLTKINEKKNNDPPVLEIKQEAIKKSSCC</sequence>
<dbReference type="PROSITE" id="PS51421">
    <property type="entry name" value="RAS"/>
    <property type="match status" value="1"/>
</dbReference>
<keyword evidence="4" id="KW-1185">Reference proteome</keyword>
<dbReference type="PROSITE" id="PS51420">
    <property type="entry name" value="RHO"/>
    <property type="match status" value="1"/>
</dbReference>
<dbReference type="InterPro" id="IPR005225">
    <property type="entry name" value="Small_GTP-bd"/>
</dbReference>
<evidence type="ECO:0000313" key="4">
    <source>
        <dbReference type="Proteomes" id="UP000692954"/>
    </source>
</evidence>
<dbReference type="GO" id="GO:0003924">
    <property type="term" value="F:GTPase activity"/>
    <property type="evidence" value="ECO:0007669"/>
    <property type="project" value="InterPro"/>
</dbReference>
<reference evidence="3" key="1">
    <citation type="submission" date="2021-01" db="EMBL/GenBank/DDBJ databases">
        <authorList>
            <consortium name="Genoscope - CEA"/>
            <person name="William W."/>
        </authorList>
    </citation>
    <scope>NUCLEOTIDE SEQUENCE</scope>
</reference>
<evidence type="ECO:0000256" key="2">
    <source>
        <dbReference type="ARBA" id="ARBA00023134"/>
    </source>
</evidence>
<dbReference type="SMART" id="SM00173">
    <property type="entry name" value="RAS"/>
    <property type="match status" value="1"/>
</dbReference>
<keyword evidence="2" id="KW-0342">GTP-binding</keyword>
<dbReference type="InterPro" id="IPR001806">
    <property type="entry name" value="Small_GTPase"/>
</dbReference>
<accession>A0A8S1NU57</accession>
<dbReference type="AlphaFoldDB" id="A0A8S1NU57"/>
<organism evidence="3 4">
    <name type="scientific">Paramecium sonneborni</name>
    <dbReference type="NCBI Taxonomy" id="65129"/>
    <lineage>
        <taxon>Eukaryota</taxon>
        <taxon>Sar</taxon>
        <taxon>Alveolata</taxon>
        <taxon>Ciliophora</taxon>
        <taxon>Intramacronucleata</taxon>
        <taxon>Oligohymenophorea</taxon>
        <taxon>Peniculida</taxon>
        <taxon>Parameciidae</taxon>
        <taxon>Paramecium</taxon>
    </lineage>
</organism>
<dbReference type="SMART" id="SM00176">
    <property type="entry name" value="RAN"/>
    <property type="match status" value="1"/>
</dbReference>
<evidence type="ECO:0000313" key="3">
    <source>
        <dbReference type="EMBL" id="CAD8095250.1"/>
    </source>
</evidence>
<dbReference type="OrthoDB" id="297778at2759"/>
<dbReference type="NCBIfam" id="TIGR00231">
    <property type="entry name" value="small_GTP"/>
    <property type="match status" value="1"/>
</dbReference>
<dbReference type="CDD" id="cd00154">
    <property type="entry name" value="Rab"/>
    <property type="match status" value="1"/>
</dbReference>
<dbReference type="SMART" id="SM00174">
    <property type="entry name" value="RHO"/>
    <property type="match status" value="1"/>
</dbReference>
<dbReference type="InterPro" id="IPR050227">
    <property type="entry name" value="Rab"/>
</dbReference>
<gene>
    <name evidence="3" type="ORF">PSON_ATCC_30995.1.T0640081</name>
</gene>
<name>A0A8S1NU57_9CILI</name>
<dbReference type="FunFam" id="3.40.50.300:FF:001447">
    <property type="entry name" value="Ras-related protein Rab-1B"/>
    <property type="match status" value="1"/>
</dbReference>
<dbReference type="PANTHER" id="PTHR47977">
    <property type="entry name" value="RAS-RELATED PROTEIN RAB"/>
    <property type="match status" value="1"/>
</dbReference>
<dbReference type="GO" id="GO:0005525">
    <property type="term" value="F:GTP binding"/>
    <property type="evidence" value="ECO:0007669"/>
    <property type="project" value="UniProtKB-KW"/>
</dbReference>
<dbReference type="SMART" id="SM00175">
    <property type="entry name" value="RAB"/>
    <property type="match status" value="1"/>
</dbReference>